<dbReference type="PANTHER" id="PTHR19367">
    <property type="entry name" value="T-CELL RECEPTOR ALPHA CHAIN V REGION"/>
    <property type="match status" value="1"/>
</dbReference>
<feature type="signal peptide" evidence="5">
    <location>
        <begin position="1"/>
        <end position="18"/>
    </location>
</feature>
<dbReference type="PANTHER" id="PTHR19367:SF18">
    <property type="entry name" value="T CELL RECEPTOR ALPHA VARIABLE 16"/>
    <property type="match status" value="1"/>
</dbReference>
<name>A0A6P8F2D5_CLUHA</name>
<organism evidence="7 8">
    <name type="scientific">Clupea harengus</name>
    <name type="common">Atlantic herring</name>
    <dbReference type="NCBI Taxonomy" id="7950"/>
    <lineage>
        <taxon>Eukaryota</taxon>
        <taxon>Metazoa</taxon>
        <taxon>Chordata</taxon>
        <taxon>Craniata</taxon>
        <taxon>Vertebrata</taxon>
        <taxon>Euteleostomi</taxon>
        <taxon>Actinopterygii</taxon>
        <taxon>Neopterygii</taxon>
        <taxon>Teleostei</taxon>
        <taxon>Clupei</taxon>
        <taxon>Clupeiformes</taxon>
        <taxon>Clupeoidei</taxon>
        <taxon>Clupeidae</taxon>
        <taxon>Clupea</taxon>
    </lineage>
</organism>
<evidence type="ECO:0000313" key="8">
    <source>
        <dbReference type="RefSeq" id="XP_031418934.1"/>
    </source>
</evidence>
<dbReference type="InterPro" id="IPR013783">
    <property type="entry name" value="Ig-like_fold"/>
</dbReference>
<dbReference type="KEGG" id="char:116219588"/>
<keyword evidence="3" id="KW-0675">Receptor</keyword>
<dbReference type="SUPFAM" id="SSF48726">
    <property type="entry name" value="Immunoglobulin"/>
    <property type="match status" value="1"/>
</dbReference>
<evidence type="ECO:0000256" key="5">
    <source>
        <dbReference type="SAM" id="SignalP"/>
    </source>
</evidence>
<dbReference type="Gene3D" id="2.60.40.10">
    <property type="entry name" value="Immunoglobulins"/>
    <property type="match status" value="1"/>
</dbReference>
<keyword evidence="7" id="KW-1185">Reference proteome</keyword>
<protein>
    <submittedName>
        <fullName evidence="8">Uncharacterized protein LOC116219588</fullName>
    </submittedName>
</protein>
<evidence type="ECO:0000256" key="3">
    <source>
        <dbReference type="ARBA" id="ARBA00023170"/>
    </source>
</evidence>
<dbReference type="SMART" id="SM00406">
    <property type="entry name" value="IGv"/>
    <property type="match status" value="1"/>
</dbReference>
<dbReference type="InterPro" id="IPR051287">
    <property type="entry name" value="TCR_variable_region"/>
</dbReference>
<keyword evidence="2" id="KW-1064">Adaptive immunity</keyword>
<gene>
    <name evidence="8" type="primary">LOC116219588</name>
</gene>
<dbReference type="InterPro" id="IPR013106">
    <property type="entry name" value="Ig_V-set"/>
</dbReference>
<keyword evidence="1 5" id="KW-0732">Signal</keyword>
<dbReference type="OrthoDB" id="9803478at2759"/>
<evidence type="ECO:0000259" key="6">
    <source>
        <dbReference type="SMART" id="SM00406"/>
    </source>
</evidence>
<dbReference type="GO" id="GO:0002250">
    <property type="term" value="P:adaptive immune response"/>
    <property type="evidence" value="ECO:0007669"/>
    <property type="project" value="UniProtKB-KW"/>
</dbReference>
<dbReference type="AlphaFoldDB" id="A0A6P8F2D5"/>
<proteinExistence type="predicted"/>
<evidence type="ECO:0000313" key="7">
    <source>
        <dbReference type="Proteomes" id="UP000515152"/>
    </source>
</evidence>
<reference evidence="8" key="1">
    <citation type="submission" date="2025-08" db="UniProtKB">
        <authorList>
            <consortium name="RefSeq"/>
        </authorList>
    </citation>
    <scope>IDENTIFICATION</scope>
</reference>
<keyword evidence="2" id="KW-0391">Immunity</keyword>
<feature type="chain" id="PRO_5027655458" evidence="5">
    <location>
        <begin position="19"/>
        <end position="230"/>
    </location>
</feature>
<evidence type="ECO:0000256" key="4">
    <source>
        <dbReference type="ARBA" id="ARBA00023319"/>
    </source>
</evidence>
<dbReference type="Pfam" id="PF07686">
    <property type="entry name" value="V-set"/>
    <property type="match status" value="1"/>
</dbReference>
<keyword evidence="4" id="KW-0393">Immunoglobulin domain</keyword>
<evidence type="ECO:0000256" key="1">
    <source>
        <dbReference type="ARBA" id="ARBA00022729"/>
    </source>
</evidence>
<dbReference type="InterPro" id="IPR036179">
    <property type="entry name" value="Ig-like_dom_sf"/>
</dbReference>
<evidence type="ECO:0000256" key="2">
    <source>
        <dbReference type="ARBA" id="ARBA00023130"/>
    </source>
</evidence>
<sequence>MLLFCVLLLVSLIGESSEQTITAMMAEIHALDGENVTLSYKYDGTNIQSLQWYLQYPGSRPEYVISVFEATKSVVRADSQNLRFNATVNSDKKQVSLEISSAKISDSAVYYCALQPTVTGNTKSLYKNPGANGSVWFRQNEQIFIYFYKDAMPEFAHCGAVSVSLSLAVPAMSLIVHIDKQIQGNLWAMMLQTKDDDEEFKGRFHAELNITSKTDLTIQKSLILLCTIVL</sequence>
<accession>A0A6P8F2D5</accession>
<dbReference type="Proteomes" id="UP000515152">
    <property type="component" value="Chromosome 25"/>
</dbReference>
<dbReference type="GeneID" id="116219588"/>
<feature type="domain" description="Immunoglobulin V-set" evidence="6">
    <location>
        <begin position="35"/>
        <end position="114"/>
    </location>
</feature>
<dbReference type="RefSeq" id="XP_031418934.1">
    <property type="nucleotide sequence ID" value="XM_031563074.1"/>
</dbReference>